<evidence type="ECO:0000256" key="3">
    <source>
        <dbReference type="ARBA" id="ARBA00007164"/>
    </source>
</evidence>
<dbReference type="AlphaFoldDB" id="A0A096B9M3"/>
<comment type="catalytic activity">
    <reaction evidence="12">
        <text>Preferential cleavage: (Ac)2-L-Lys-D-Ala-|-D-Ala. Also transpeptidation of peptidyl-alanyl moieties that are N-acyl substituents of D-alanine.</text>
        <dbReference type="EC" id="3.4.16.4"/>
    </reaction>
</comment>
<dbReference type="SMART" id="SM00936">
    <property type="entry name" value="PBP5_C"/>
    <property type="match status" value="1"/>
</dbReference>
<evidence type="ECO:0000256" key="10">
    <source>
        <dbReference type="ARBA" id="ARBA00022984"/>
    </source>
</evidence>
<keyword evidence="6" id="KW-0645">Protease</keyword>
<organism evidence="18 19">
    <name type="scientific">Flavonifractor plautii 1_3_50AFAA</name>
    <dbReference type="NCBI Taxonomy" id="742738"/>
    <lineage>
        <taxon>Bacteria</taxon>
        <taxon>Bacillati</taxon>
        <taxon>Bacillota</taxon>
        <taxon>Clostridia</taxon>
        <taxon>Eubacteriales</taxon>
        <taxon>Oscillospiraceae</taxon>
        <taxon>Flavonifractor</taxon>
    </lineage>
</organism>
<evidence type="ECO:0000256" key="12">
    <source>
        <dbReference type="ARBA" id="ARBA00034000"/>
    </source>
</evidence>
<reference evidence="18 19" key="1">
    <citation type="submission" date="2011-08" db="EMBL/GenBank/DDBJ databases">
        <title>The Genome Sequence of Clostridium orbiscindens 1_3_50AFAA.</title>
        <authorList>
            <consortium name="The Broad Institute Genome Sequencing Platform"/>
            <person name="Earl A."/>
            <person name="Ward D."/>
            <person name="Feldgarden M."/>
            <person name="Gevers D."/>
            <person name="Daigneault M."/>
            <person name="Strauss J."/>
            <person name="Allen-Vercoe E."/>
            <person name="Young S.K."/>
            <person name="Zeng Q."/>
            <person name="Gargeya S."/>
            <person name="Fitzgerald M."/>
            <person name="Haas B."/>
            <person name="Abouelleil A."/>
            <person name="Alvarado L."/>
            <person name="Arachchi H.M."/>
            <person name="Berlin A."/>
            <person name="Brown A."/>
            <person name="Chapman S.B."/>
            <person name="Chen Z."/>
            <person name="Dunbar C."/>
            <person name="Freedman E."/>
            <person name="Gearin G."/>
            <person name="Gellesch M."/>
            <person name="Goldberg J."/>
            <person name="Griggs A."/>
            <person name="Gujja S."/>
            <person name="Heiman D."/>
            <person name="Howarth C."/>
            <person name="Larson L."/>
            <person name="Lui A."/>
            <person name="MacDonald P.J.P."/>
            <person name="Montmayeur A."/>
            <person name="Murphy C."/>
            <person name="Neiman D."/>
            <person name="Pearson M."/>
            <person name="Priest M."/>
            <person name="Roberts A."/>
            <person name="Saif S."/>
            <person name="Shea T."/>
            <person name="Shenoy N."/>
            <person name="Sisk P."/>
            <person name="Stolte C."/>
            <person name="Sykes S."/>
            <person name="Wortman J."/>
            <person name="Nusbaum C."/>
            <person name="Birren B."/>
        </authorList>
    </citation>
    <scope>NUCLEOTIDE SEQUENCE [LARGE SCALE GENOMIC DNA]</scope>
    <source>
        <strain evidence="18 19">1_3_50AFAA</strain>
    </source>
</reference>
<evidence type="ECO:0000256" key="14">
    <source>
        <dbReference type="PIRSR" id="PIRSR618044-2"/>
    </source>
</evidence>
<dbReference type="GO" id="GO:0009252">
    <property type="term" value="P:peptidoglycan biosynthetic process"/>
    <property type="evidence" value="ECO:0007669"/>
    <property type="project" value="UniProtKB-UniPathway"/>
</dbReference>
<keyword evidence="8" id="KW-0378">Hydrolase</keyword>
<dbReference type="EMBL" id="ADLO01000054">
    <property type="protein sequence ID" value="KGF55736.1"/>
    <property type="molecule type" value="Genomic_DNA"/>
</dbReference>
<evidence type="ECO:0000256" key="1">
    <source>
        <dbReference type="ARBA" id="ARBA00003217"/>
    </source>
</evidence>
<evidence type="ECO:0000256" key="5">
    <source>
        <dbReference type="ARBA" id="ARBA00022645"/>
    </source>
</evidence>
<dbReference type="InterPro" id="IPR015956">
    <property type="entry name" value="Peniciliin-bd_prot_C_sf"/>
</dbReference>
<dbReference type="GO" id="GO:0006508">
    <property type="term" value="P:proteolysis"/>
    <property type="evidence" value="ECO:0007669"/>
    <property type="project" value="UniProtKB-KW"/>
</dbReference>
<dbReference type="PATRIC" id="fig|742738.3.peg.1617"/>
<feature type="active site" description="Acyl-ester intermediate" evidence="13">
    <location>
        <position position="55"/>
    </location>
</feature>
<dbReference type="PANTHER" id="PTHR21581">
    <property type="entry name" value="D-ALANYL-D-ALANINE CARBOXYPEPTIDASE"/>
    <property type="match status" value="1"/>
</dbReference>
<evidence type="ECO:0000256" key="9">
    <source>
        <dbReference type="ARBA" id="ARBA00022960"/>
    </source>
</evidence>
<dbReference type="GO" id="GO:0008360">
    <property type="term" value="P:regulation of cell shape"/>
    <property type="evidence" value="ECO:0007669"/>
    <property type="project" value="UniProtKB-KW"/>
</dbReference>
<evidence type="ECO:0000256" key="15">
    <source>
        <dbReference type="RuleBase" id="RU004016"/>
    </source>
</evidence>
<comment type="pathway">
    <text evidence="2">Cell wall biogenesis; peptidoglycan biosynthesis.</text>
</comment>
<dbReference type="Gene3D" id="3.40.710.10">
    <property type="entry name" value="DD-peptidase/beta-lactamase superfamily"/>
    <property type="match status" value="1"/>
</dbReference>
<evidence type="ECO:0000256" key="13">
    <source>
        <dbReference type="PIRSR" id="PIRSR618044-1"/>
    </source>
</evidence>
<evidence type="ECO:0000256" key="4">
    <source>
        <dbReference type="ARBA" id="ARBA00012448"/>
    </source>
</evidence>
<feature type="domain" description="Peptidase S11 D-Ala-D-Ala carboxypeptidase A C-terminal" evidence="17">
    <location>
        <begin position="259"/>
        <end position="347"/>
    </location>
</feature>
<dbReference type="Proteomes" id="UP000029585">
    <property type="component" value="Unassembled WGS sequence"/>
</dbReference>
<dbReference type="InterPro" id="IPR018044">
    <property type="entry name" value="Peptidase_S11"/>
</dbReference>
<proteinExistence type="inferred from homology"/>
<feature type="signal peptide" evidence="16">
    <location>
        <begin position="1"/>
        <end position="21"/>
    </location>
</feature>
<feature type="active site" evidence="13">
    <location>
        <position position="111"/>
    </location>
</feature>
<dbReference type="GeneID" id="63973482"/>
<dbReference type="Gene3D" id="2.60.410.10">
    <property type="entry name" value="D-Ala-D-Ala carboxypeptidase, C-terminal domain"/>
    <property type="match status" value="1"/>
</dbReference>
<dbReference type="HOGENOM" id="CLU_027070_7_3_9"/>
<protein>
    <recommendedName>
        <fullName evidence="4">serine-type D-Ala-D-Ala carboxypeptidase</fullName>
        <ecNumber evidence="4">3.4.16.4</ecNumber>
    </recommendedName>
</protein>
<comment type="function">
    <text evidence="1">Removes C-terminal D-alanyl residues from sugar-peptide cell wall precursors.</text>
</comment>
<evidence type="ECO:0000313" key="18">
    <source>
        <dbReference type="EMBL" id="KGF55736.1"/>
    </source>
</evidence>
<dbReference type="PANTHER" id="PTHR21581:SF33">
    <property type="entry name" value="D-ALANYL-D-ALANINE CARBOXYPEPTIDASE DACB"/>
    <property type="match status" value="1"/>
</dbReference>
<evidence type="ECO:0000256" key="16">
    <source>
        <dbReference type="SAM" id="SignalP"/>
    </source>
</evidence>
<evidence type="ECO:0000256" key="8">
    <source>
        <dbReference type="ARBA" id="ARBA00022801"/>
    </source>
</evidence>
<dbReference type="SUPFAM" id="SSF69189">
    <property type="entry name" value="Penicillin-binding protein associated domain"/>
    <property type="match status" value="1"/>
</dbReference>
<feature type="binding site" evidence="14">
    <location>
        <position position="212"/>
    </location>
    <ligand>
        <name>substrate</name>
    </ligand>
</feature>
<feature type="chain" id="PRO_5001925560" description="serine-type D-Ala-D-Ala carboxypeptidase" evidence="16">
    <location>
        <begin position="22"/>
        <end position="383"/>
    </location>
</feature>
<dbReference type="Pfam" id="PF00768">
    <property type="entry name" value="Peptidase_S11"/>
    <property type="match status" value="1"/>
</dbReference>
<dbReference type="InterPro" id="IPR012338">
    <property type="entry name" value="Beta-lactam/transpept-like"/>
</dbReference>
<accession>A0A096B9M3</accession>
<dbReference type="GO" id="GO:0071555">
    <property type="term" value="P:cell wall organization"/>
    <property type="evidence" value="ECO:0007669"/>
    <property type="project" value="UniProtKB-KW"/>
</dbReference>
<comment type="similarity">
    <text evidence="3 15">Belongs to the peptidase S11 family.</text>
</comment>
<dbReference type="UniPathway" id="UPA00219"/>
<evidence type="ECO:0000256" key="6">
    <source>
        <dbReference type="ARBA" id="ARBA00022670"/>
    </source>
</evidence>
<evidence type="ECO:0000256" key="7">
    <source>
        <dbReference type="ARBA" id="ARBA00022729"/>
    </source>
</evidence>
<dbReference type="GO" id="GO:0009002">
    <property type="term" value="F:serine-type D-Ala-D-Ala carboxypeptidase activity"/>
    <property type="evidence" value="ECO:0007669"/>
    <property type="project" value="UniProtKB-EC"/>
</dbReference>
<dbReference type="InterPro" id="IPR012907">
    <property type="entry name" value="Peptidase_S11_C"/>
</dbReference>
<dbReference type="Pfam" id="PF07943">
    <property type="entry name" value="PBP5_C"/>
    <property type="match status" value="1"/>
</dbReference>
<dbReference type="SUPFAM" id="SSF56601">
    <property type="entry name" value="beta-lactamase/transpeptidase-like"/>
    <property type="match status" value="1"/>
</dbReference>
<dbReference type="RefSeq" id="WP_007488762.1">
    <property type="nucleotide sequence ID" value="NZ_KN174162.1"/>
</dbReference>
<evidence type="ECO:0000313" key="19">
    <source>
        <dbReference type="Proteomes" id="UP000029585"/>
    </source>
</evidence>
<keyword evidence="5" id="KW-0121">Carboxypeptidase</keyword>
<gene>
    <name evidence="18" type="ORF">HMPREF9460_01570</name>
</gene>
<name>A0A096B9M3_FLAPL</name>
<keyword evidence="7 16" id="KW-0732">Signal</keyword>
<evidence type="ECO:0000256" key="2">
    <source>
        <dbReference type="ARBA" id="ARBA00004752"/>
    </source>
</evidence>
<dbReference type="InterPro" id="IPR001967">
    <property type="entry name" value="Peptidase_S11_N"/>
</dbReference>
<comment type="caution">
    <text evidence="18">The sequence shown here is derived from an EMBL/GenBank/DDBJ whole genome shotgun (WGS) entry which is preliminary data.</text>
</comment>
<keyword evidence="10" id="KW-0573">Peptidoglycan synthesis</keyword>
<dbReference type="InterPro" id="IPR037167">
    <property type="entry name" value="Peptidase_S11_C_sf"/>
</dbReference>
<evidence type="ECO:0000256" key="11">
    <source>
        <dbReference type="ARBA" id="ARBA00023316"/>
    </source>
</evidence>
<sequence>MKRFAAVLLTLAVLLCPSVRAAGPGISAASAILIDGESGRVLYAQNAEEERPIASITKLMTALVAVESHPDLSEVVTIRPEWTGVEGSSMYLKAGEELTLEALLYGLLLASGNDAAVAIAGFCAGDVDTFVAWMNDKAAELGMEHTHFENPNGLNDEGHYSTAADMAALARVVMEHEALAKIVGTRSITVAGRTLTNHNKLLWRYEGCTGLKTGYTDRAGRTLVSCAERDGQRLIAVTLNDPNDWADHAALFDYGFAHYRSAMLALANRTFRMLPVTGSLNRFVPVYTAADVYYPLTEGELVKARVELPERVEAPIQGGTIAGRLLFTLDGAVIGETYLLYAGDVADDRAGRGLFGRVLDWFRAGEADTLATVCCRWISDSNL</sequence>
<keyword evidence="11" id="KW-0961">Cell wall biogenesis/degradation</keyword>
<dbReference type="eggNOG" id="COG1686">
    <property type="taxonomic scope" value="Bacteria"/>
</dbReference>
<evidence type="ECO:0000259" key="17">
    <source>
        <dbReference type="SMART" id="SM00936"/>
    </source>
</evidence>
<keyword evidence="19" id="KW-1185">Reference proteome</keyword>
<dbReference type="PRINTS" id="PR00725">
    <property type="entry name" value="DADACBPTASE1"/>
</dbReference>
<keyword evidence="9" id="KW-0133">Cell shape</keyword>
<dbReference type="EC" id="3.4.16.4" evidence="4"/>
<feature type="active site" description="Proton acceptor" evidence="13">
    <location>
        <position position="58"/>
    </location>
</feature>